<feature type="region of interest" description="Disordered" evidence="1">
    <location>
        <begin position="287"/>
        <end position="310"/>
    </location>
</feature>
<evidence type="ECO:0008006" key="5">
    <source>
        <dbReference type="Google" id="ProtNLM"/>
    </source>
</evidence>
<dbReference type="Proteomes" id="UP000464657">
    <property type="component" value="Chromosome"/>
</dbReference>
<evidence type="ECO:0000256" key="1">
    <source>
        <dbReference type="SAM" id="MobiDB-lite"/>
    </source>
</evidence>
<dbReference type="PROSITE" id="PS51257">
    <property type="entry name" value="PROKAR_LIPOPROTEIN"/>
    <property type="match status" value="1"/>
</dbReference>
<feature type="chain" id="PRO_5029481459" description="Lipoprotein" evidence="2">
    <location>
        <begin position="27"/>
        <end position="310"/>
    </location>
</feature>
<accession>A0A7L4ZH68</accession>
<name>A0A7L4ZH68_9FLAO</name>
<protein>
    <recommendedName>
        <fullName evidence="5">Lipoprotein</fullName>
    </recommendedName>
</protein>
<dbReference type="KEGG" id="kan:IMCC3317_06100"/>
<evidence type="ECO:0000256" key="2">
    <source>
        <dbReference type="SAM" id="SignalP"/>
    </source>
</evidence>
<organism evidence="3 4">
    <name type="scientific">Kordia antarctica</name>
    <dbReference type="NCBI Taxonomy" id="1218801"/>
    <lineage>
        <taxon>Bacteria</taxon>
        <taxon>Pseudomonadati</taxon>
        <taxon>Bacteroidota</taxon>
        <taxon>Flavobacteriia</taxon>
        <taxon>Flavobacteriales</taxon>
        <taxon>Flavobacteriaceae</taxon>
        <taxon>Kordia</taxon>
    </lineage>
</organism>
<evidence type="ECO:0000313" key="4">
    <source>
        <dbReference type="Proteomes" id="UP000464657"/>
    </source>
</evidence>
<evidence type="ECO:0000313" key="3">
    <source>
        <dbReference type="EMBL" id="QHI35264.1"/>
    </source>
</evidence>
<keyword evidence="4" id="KW-1185">Reference proteome</keyword>
<keyword evidence="2" id="KW-0732">Signal</keyword>
<dbReference type="EMBL" id="CP019288">
    <property type="protein sequence ID" value="QHI35264.1"/>
    <property type="molecule type" value="Genomic_DNA"/>
</dbReference>
<dbReference type="AlphaFoldDB" id="A0A7L4ZH68"/>
<feature type="signal peptide" evidence="2">
    <location>
        <begin position="1"/>
        <end position="26"/>
    </location>
</feature>
<dbReference type="RefSeq" id="WP_160128017.1">
    <property type="nucleotide sequence ID" value="NZ_CP019288.1"/>
</dbReference>
<dbReference type="OrthoDB" id="1414507at2"/>
<sequence>MKKRMLSFASLGLVCATLFLSCNTHNQHEEELLDSALEIPAKIISNVDAATLFQNDHSTRLSQIGKSTTTFKDKAIHFELETLDTYINHLETIAVSKNIPITGLSFIFGTDANGKRTTFLMPSTRNVTLDYQESFTIENGKFLTFKHINSSLELQNSSQNDENLVLSTNGYLSFNEAVTLFNTYQTQYIQPFQAKVKKDYYTKAVWYSLEEMKGYIDYLQKKSTNHNLAITGIDVFFGVYNTDPSLELKSNAQTVFLVASAQQQTIINIEGKSLKTFIQNDFFSKETSTTDDDESLTYNMGQLSPPPVNN</sequence>
<proteinExistence type="predicted"/>
<gene>
    <name evidence="3" type="ORF">IMCC3317_06100</name>
</gene>
<reference evidence="3 4" key="1">
    <citation type="journal article" date="2013" name="Int. J. Syst. Evol. Microbiol.">
        <title>Kordia antarctica sp. nov., isolated from Antarctic seawater.</title>
        <authorList>
            <person name="Baek K."/>
            <person name="Choi A."/>
            <person name="Kang I."/>
            <person name="Lee K."/>
            <person name="Cho J.C."/>
        </authorList>
    </citation>
    <scope>NUCLEOTIDE SEQUENCE [LARGE SCALE GENOMIC DNA]</scope>
    <source>
        <strain evidence="3 4">IMCC3317</strain>
    </source>
</reference>